<protein>
    <submittedName>
        <fullName evidence="2">Uncharacterized protein</fullName>
    </submittedName>
</protein>
<sequence>MTLCLALSRPRTLCGDSNVIRLLQPVLLPKSALDERGFSTTTFLCAAEFLQNITMEEFIDVVETLSTKMAIKPKHRHNNTKNRSRRSSSVGSFMVEHGFKA</sequence>
<organism evidence="2">
    <name type="scientific">Amorphochlora amoebiformis</name>
    <dbReference type="NCBI Taxonomy" id="1561963"/>
    <lineage>
        <taxon>Eukaryota</taxon>
        <taxon>Sar</taxon>
        <taxon>Rhizaria</taxon>
        <taxon>Cercozoa</taxon>
        <taxon>Chlorarachniophyceae</taxon>
        <taxon>Amorphochlora</taxon>
    </lineage>
</organism>
<reference evidence="2" key="1">
    <citation type="submission" date="2021-01" db="EMBL/GenBank/DDBJ databases">
        <authorList>
            <person name="Corre E."/>
            <person name="Pelletier E."/>
            <person name="Niang G."/>
            <person name="Scheremetjew M."/>
            <person name="Finn R."/>
            <person name="Kale V."/>
            <person name="Holt S."/>
            <person name="Cochrane G."/>
            <person name="Meng A."/>
            <person name="Brown T."/>
            <person name="Cohen L."/>
        </authorList>
    </citation>
    <scope>NUCLEOTIDE SEQUENCE</scope>
    <source>
        <strain evidence="2">CCMP2058</strain>
    </source>
</reference>
<dbReference type="EMBL" id="HBEM01006477">
    <property type="protein sequence ID" value="CAD8437564.1"/>
    <property type="molecule type" value="Transcribed_RNA"/>
</dbReference>
<accession>A0A7S0CYQ7</accession>
<feature type="compositionally biased region" description="Basic residues" evidence="1">
    <location>
        <begin position="72"/>
        <end position="86"/>
    </location>
</feature>
<proteinExistence type="predicted"/>
<gene>
    <name evidence="2" type="ORF">LAMO00422_LOCUS4519</name>
</gene>
<feature type="region of interest" description="Disordered" evidence="1">
    <location>
        <begin position="72"/>
        <end position="101"/>
    </location>
</feature>
<name>A0A7S0CYQ7_9EUKA</name>
<evidence type="ECO:0000256" key="1">
    <source>
        <dbReference type="SAM" id="MobiDB-lite"/>
    </source>
</evidence>
<evidence type="ECO:0000313" key="2">
    <source>
        <dbReference type="EMBL" id="CAD8437564.1"/>
    </source>
</evidence>
<dbReference type="AlphaFoldDB" id="A0A7S0CYQ7"/>